<organism evidence="7 8">
    <name type="scientific">Metabacillus rhizolycopersici</name>
    <dbReference type="NCBI Taxonomy" id="2875709"/>
    <lineage>
        <taxon>Bacteria</taxon>
        <taxon>Bacillati</taxon>
        <taxon>Bacillota</taxon>
        <taxon>Bacilli</taxon>
        <taxon>Bacillales</taxon>
        <taxon>Bacillaceae</taxon>
        <taxon>Metabacillus</taxon>
    </lineage>
</organism>
<feature type="transmembrane region" description="Helical" evidence="6">
    <location>
        <begin position="169"/>
        <end position="190"/>
    </location>
</feature>
<reference evidence="7" key="1">
    <citation type="submission" date="2024-05" db="EMBL/GenBank/DDBJ databases">
        <title>Metabacillus sp. nov., isolated from the rhizosphere soil of tomato plants.</title>
        <authorList>
            <person name="Ma R."/>
        </authorList>
    </citation>
    <scope>NUCLEOTIDE SEQUENCE</scope>
    <source>
        <strain evidence="7">DBTR6</strain>
    </source>
</reference>
<comment type="caution">
    <text evidence="7">The sequence shown here is derived from an EMBL/GenBank/DDBJ whole genome shotgun (WGS) entry which is preliminary data.</text>
</comment>
<comment type="similarity">
    <text evidence="2 6">Belongs to the 4-toluene sulfonate uptake permease (TSUP) (TC 2.A.102) family.</text>
</comment>
<evidence type="ECO:0000256" key="4">
    <source>
        <dbReference type="ARBA" id="ARBA00022989"/>
    </source>
</evidence>
<dbReference type="EMBL" id="JAIQUM010000045">
    <property type="protein sequence ID" value="MBZ5752038.1"/>
    <property type="molecule type" value="Genomic_DNA"/>
</dbReference>
<feature type="transmembrane region" description="Helical" evidence="6">
    <location>
        <begin position="39"/>
        <end position="57"/>
    </location>
</feature>
<protein>
    <recommendedName>
        <fullName evidence="6">Probable membrane transporter protein</fullName>
    </recommendedName>
</protein>
<dbReference type="PANTHER" id="PTHR43701">
    <property type="entry name" value="MEMBRANE TRANSPORTER PROTEIN MJ0441-RELATED"/>
    <property type="match status" value="1"/>
</dbReference>
<feature type="transmembrane region" description="Helical" evidence="6">
    <location>
        <begin position="197"/>
        <end position="213"/>
    </location>
</feature>
<evidence type="ECO:0000256" key="2">
    <source>
        <dbReference type="ARBA" id="ARBA00009142"/>
    </source>
</evidence>
<evidence type="ECO:0000313" key="7">
    <source>
        <dbReference type="EMBL" id="MBZ5752038.1"/>
    </source>
</evidence>
<feature type="transmembrane region" description="Helical" evidence="6">
    <location>
        <begin position="69"/>
        <end position="89"/>
    </location>
</feature>
<keyword evidence="8" id="KW-1185">Reference proteome</keyword>
<evidence type="ECO:0000256" key="5">
    <source>
        <dbReference type="ARBA" id="ARBA00023136"/>
    </source>
</evidence>
<keyword evidence="5 6" id="KW-0472">Membrane</keyword>
<evidence type="ECO:0000256" key="1">
    <source>
        <dbReference type="ARBA" id="ARBA00004141"/>
    </source>
</evidence>
<evidence type="ECO:0000256" key="3">
    <source>
        <dbReference type="ARBA" id="ARBA00022692"/>
    </source>
</evidence>
<dbReference type="RefSeq" id="WP_224140429.1">
    <property type="nucleotide sequence ID" value="NZ_JAIQUM010000045.1"/>
</dbReference>
<dbReference type="PANTHER" id="PTHR43701:SF2">
    <property type="entry name" value="MEMBRANE TRANSPORTER PROTEIN YJNA-RELATED"/>
    <property type="match status" value="1"/>
</dbReference>
<evidence type="ECO:0000256" key="6">
    <source>
        <dbReference type="RuleBase" id="RU363041"/>
    </source>
</evidence>
<comment type="subcellular location">
    <subcellularLocation>
        <location evidence="6">Cell membrane</location>
        <topology evidence="6">Multi-pass membrane protein</topology>
    </subcellularLocation>
    <subcellularLocation>
        <location evidence="1">Membrane</location>
        <topology evidence="1">Multi-pass membrane protein</topology>
    </subcellularLocation>
</comment>
<feature type="transmembrane region" description="Helical" evidence="6">
    <location>
        <begin position="7"/>
        <end position="33"/>
    </location>
</feature>
<keyword evidence="3 6" id="KW-0812">Transmembrane</keyword>
<dbReference type="InterPro" id="IPR051598">
    <property type="entry name" value="TSUP/Inactive_protease-like"/>
</dbReference>
<feature type="transmembrane region" description="Helical" evidence="6">
    <location>
        <begin position="225"/>
        <end position="245"/>
    </location>
</feature>
<sequence length="246" mass="26133">MTIVITMLFLGLVLGFVGAGGSGFIIAVLVTIFNVPIHAALGTAVTVMFFSVLVGSLTHLREGSVNLRLGILIGIIGGGGSYLGSQIAIFIHPNVLLVSTVTILIISGVLLWVQTRFMYKTEEIVVKSFSIHCVAIGLGNGVIAGTFGIGAAPFIQLSLMRWLDFPMRIAAGTTMLVILPISMFASVGYIQNGNLDFLLFLKVVSGIMVGTYIGAKLTKRLPSIFLRYAMVITPVASAILLVINFL</sequence>
<keyword evidence="4 6" id="KW-1133">Transmembrane helix</keyword>
<dbReference type="InterPro" id="IPR002781">
    <property type="entry name" value="TM_pro_TauE-like"/>
</dbReference>
<feature type="transmembrane region" description="Helical" evidence="6">
    <location>
        <begin position="95"/>
        <end position="113"/>
    </location>
</feature>
<name>A0ABS7UUS9_9BACI</name>
<proteinExistence type="inferred from homology"/>
<dbReference type="Pfam" id="PF01925">
    <property type="entry name" value="TauE"/>
    <property type="match status" value="1"/>
</dbReference>
<dbReference type="Proteomes" id="UP001165287">
    <property type="component" value="Unassembled WGS sequence"/>
</dbReference>
<feature type="transmembrane region" description="Helical" evidence="6">
    <location>
        <begin position="134"/>
        <end position="157"/>
    </location>
</feature>
<accession>A0ABS7UUS9</accession>
<keyword evidence="6" id="KW-1003">Cell membrane</keyword>
<gene>
    <name evidence="7" type="ORF">K9V48_17715</name>
</gene>
<evidence type="ECO:0000313" key="8">
    <source>
        <dbReference type="Proteomes" id="UP001165287"/>
    </source>
</evidence>